<dbReference type="SUPFAM" id="SSF52317">
    <property type="entry name" value="Class I glutamine amidotransferase-like"/>
    <property type="match status" value="1"/>
</dbReference>
<dbReference type="eggNOG" id="COG2071">
    <property type="taxonomic scope" value="Bacteria"/>
</dbReference>
<dbReference type="InterPro" id="IPR044668">
    <property type="entry name" value="PuuD-like"/>
</dbReference>
<keyword evidence="2" id="KW-1185">Reference proteome</keyword>
<accession>N0E155</accession>
<dbReference type="GO" id="GO:0006598">
    <property type="term" value="P:polyamine catabolic process"/>
    <property type="evidence" value="ECO:0007669"/>
    <property type="project" value="TreeGrafter"/>
</dbReference>
<sequence length="241" mass="25808">MPRNRPVIGISCYVEKVDRTPWVQQWSAVLPHDYVHHVEAAGGAAVILPPRLDGDDHLARDLLGRVDGLILAGGADIESSRYGAPPHATAQNPRPDRDSWELALARVSHAVDLPTLGICRGMQVMAVAAGGAVEQHLPDRVGTEAHCPVPGRYAAHSVTPVAGTRVSEILGAAPLDVPTYHHQGVLADSLDHTAYRFSAWHADGTPEAMEDPGSRFRVAVQWHPEAGADARLFRALVASVP</sequence>
<gene>
    <name evidence="1" type="ORF">BN10_610018</name>
</gene>
<dbReference type="AlphaFoldDB" id="N0E155"/>
<reference evidence="1 2" key="1">
    <citation type="journal article" date="2013" name="ISME J.">
        <title>A metabolic model for members of the genus Tetrasphaera involved in enhanced biological phosphorus removal.</title>
        <authorList>
            <person name="Kristiansen R."/>
            <person name="Nguyen H.T.T."/>
            <person name="Saunders A.M."/>
            <person name="Nielsen J.L."/>
            <person name="Wimmer R."/>
            <person name="Le V.Q."/>
            <person name="McIlroy S.J."/>
            <person name="Petrovski S."/>
            <person name="Seviour R.J."/>
            <person name="Calteau A."/>
            <person name="Nielsen K.L."/>
            <person name="Nielsen P.H."/>
        </authorList>
    </citation>
    <scope>NUCLEOTIDE SEQUENCE [LARGE SCALE GENOMIC DNA]</scope>
    <source>
        <strain evidence="1 2">Lp2</strain>
    </source>
</reference>
<dbReference type="PROSITE" id="PS51273">
    <property type="entry name" value="GATASE_TYPE_1"/>
    <property type="match status" value="1"/>
</dbReference>
<dbReference type="Gene3D" id="3.40.50.880">
    <property type="match status" value="1"/>
</dbReference>
<evidence type="ECO:0000313" key="1">
    <source>
        <dbReference type="EMBL" id="CCH70607.1"/>
    </source>
</evidence>
<evidence type="ECO:0000313" key="2">
    <source>
        <dbReference type="Proteomes" id="UP000013167"/>
    </source>
</evidence>
<dbReference type="STRING" id="1193181.BN10_610018"/>
<dbReference type="PANTHER" id="PTHR43235:SF1">
    <property type="entry name" value="GLUTAMINE AMIDOTRANSFERASE PB2B2.05-RELATED"/>
    <property type="match status" value="1"/>
</dbReference>
<dbReference type="HOGENOM" id="CLU_030756_4_0_11"/>
<dbReference type="Pfam" id="PF07722">
    <property type="entry name" value="Peptidase_C26"/>
    <property type="match status" value="1"/>
</dbReference>
<dbReference type="EMBL" id="CAIZ01000132">
    <property type="protein sequence ID" value="CCH70607.1"/>
    <property type="molecule type" value="Genomic_DNA"/>
</dbReference>
<dbReference type="CDD" id="cd01745">
    <property type="entry name" value="GATase1_2"/>
    <property type="match status" value="1"/>
</dbReference>
<dbReference type="InterPro" id="IPR029062">
    <property type="entry name" value="Class_I_gatase-like"/>
</dbReference>
<dbReference type="PANTHER" id="PTHR43235">
    <property type="entry name" value="GLUTAMINE AMIDOTRANSFERASE PB2B2.05-RELATED"/>
    <property type="match status" value="1"/>
</dbReference>
<dbReference type="OrthoDB" id="9813383at2"/>
<organism evidence="1 2">
    <name type="scientific">Phycicoccus elongatus Lp2</name>
    <dbReference type="NCBI Taxonomy" id="1193181"/>
    <lineage>
        <taxon>Bacteria</taxon>
        <taxon>Bacillati</taxon>
        <taxon>Actinomycetota</taxon>
        <taxon>Actinomycetes</taxon>
        <taxon>Micrococcales</taxon>
        <taxon>Intrasporangiaceae</taxon>
        <taxon>Phycicoccus</taxon>
    </lineage>
</organism>
<dbReference type="GO" id="GO:0005829">
    <property type="term" value="C:cytosol"/>
    <property type="evidence" value="ECO:0007669"/>
    <property type="project" value="TreeGrafter"/>
</dbReference>
<dbReference type="Proteomes" id="UP000013167">
    <property type="component" value="Unassembled WGS sequence"/>
</dbReference>
<protein>
    <submittedName>
        <fullName evidence="1">Uncharacterized protein</fullName>
    </submittedName>
</protein>
<comment type="caution">
    <text evidence="1">The sequence shown here is derived from an EMBL/GenBank/DDBJ whole genome shotgun (WGS) entry which is preliminary data.</text>
</comment>
<name>N0E155_9MICO</name>
<dbReference type="GO" id="GO:0033969">
    <property type="term" value="F:gamma-glutamyl-gamma-aminobutyrate hydrolase activity"/>
    <property type="evidence" value="ECO:0007669"/>
    <property type="project" value="TreeGrafter"/>
</dbReference>
<dbReference type="InterPro" id="IPR011697">
    <property type="entry name" value="Peptidase_C26"/>
</dbReference>
<dbReference type="RefSeq" id="WP_010850450.1">
    <property type="nucleotide sequence ID" value="NZ_HF570956.1"/>
</dbReference>
<proteinExistence type="predicted"/>